<keyword evidence="1" id="KW-1015">Disulfide bond</keyword>
<name>A0A9Q4FYI7_SALAG</name>
<dbReference type="AlphaFoldDB" id="A0A9Q4FYI7"/>
<dbReference type="Gene3D" id="3.40.30.10">
    <property type="entry name" value="Glutaredoxin"/>
    <property type="match status" value="1"/>
</dbReference>
<dbReference type="GO" id="GO:0016491">
    <property type="term" value="F:oxidoreductase activity"/>
    <property type="evidence" value="ECO:0007669"/>
    <property type="project" value="InterPro"/>
</dbReference>
<dbReference type="Pfam" id="PF00578">
    <property type="entry name" value="AhpC-TSA"/>
    <property type="match status" value="1"/>
</dbReference>
<evidence type="ECO:0000259" key="2">
    <source>
        <dbReference type="PROSITE" id="PS51352"/>
    </source>
</evidence>
<accession>A0A9Q4FYI7</accession>
<organism evidence="3 4">
    <name type="scientific">Salipaludibacillus agaradhaerens</name>
    <name type="common">Bacillus agaradhaerens</name>
    <dbReference type="NCBI Taxonomy" id="76935"/>
    <lineage>
        <taxon>Bacteria</taxon>
        <taxon>Bacillati</taxon>
        <taxon>Bacillota</taxon>
        <taxon>Bacilli</taxon>
        <taxon>Bacillales</taxon>
        <taxon>Bacillaceae</taxon>
    </lineage>
</organism>
<dbReference type="SUPFAM" id="SSF52833">
    <property type="entry name" value="Thioredoxin-like"/>
    <property type="match status" value="1"/>
</dbReference>
<dbReference type="RefSeq" id="WP_257820515.1">
    <property type="nucleotide sequence ID" value="NZ_JABXYM010000001.1"/>
</dbReference>
<evidence type="ECO:0000256" key="1">
    <source>
        <dbReference type="ARBA" id="ARBA00023157"/>
    </source>
</evidence>
<keyword evidence="4" id="KW-1185">Reference proteome</keyword>
<dbReference type="PROSITE" id="PS51352">
    <property type="entry name" value="THIOREDOXIN_2"/>
    <property type="match status" value="1"/>
</dbReference>
<dbReference type="CDD" id="cd02966">
    <property type="entry name" value="TlpA_like_family"/>
    <property type="match status" value="1"/>
</dbReference>
<dbReference type="InterPro" id="IPR036249">
    <property type="entry name" value="Thioredoxin-like_sf"/>
</dbReference>
<sequence>MKHLHLIILCFLLFMGGVFFLKSTNDRVLVEKAMSQNGDVEVQSSNDIYKLSLDTVEGNKYSLDALAGKRTFLFFFTSWCHVCQEQWQQVLEAKATQQDSSLEFMAINLTKEEFGESDVENYLSQYIKENMTILLDKEGEAQRQFGVKGIPTSFFIGEEGNVIYRQDGLIMADDIIKKMTE</sequence>
<gene>
    <name evidence="3" type="ORF">HXA33_04415</name>
</gene>
<dbReference type="PANTHER" id="PTHR42852">
    <property type="entry name" value="THIOL:DISULFIDE INTERCHANGE PROTEIN DSBE"/>
    <property type="match status" value="1"/>
</dbReference>
<dbReference type="InterPro" id="IPR050553">
    <property type="entry name" value="Thioredoxin_ResA/DsbE_sf"/>
</dbReference>
<dbReference type="EMBL" id="JABXYM010000001">
    <property type="protein sequence ID" value="MCR6095779.1"/>
    <property type="molecule type" value="Genomic_DNA"/>
</dbReference>
<evidence type="ECO:0000313" key="4">
    <source>
        <dbReference type="Proteomes" id="UP001057753"/>
    </source>
</evidence>
<evidence type="ECO:0000313" key="3">
    <source>
        <dbReference type="EMBL" id="MCR6095779.1"/>
    </source>
</evidence>
<dbReference type="PANTHER" id="PTHR42852:SF17">
    <property type="entry name" value="THIOREDOXIN-LIKE PROTEIN HI_1115"/>
    <property type="match status" value="1"/>
</dbReference>
<dbReference type="InterPro" id="IPR000866">
    <property type="entry name" value="AhpC/TSA"/>
</dbReference>
<proteinExistence type="predicted"/>
<reference evidence="3" key="1">
    <citation type="submission" date="2020-06" db="EMBL/GenBank/DDBJ databases">
        <title>Insight into the genomes of haloalkaliphilic bacilli from Kenyan soda lakes.</title>
        <authorList>
            <person name="Mwirichia R."/>
            <person name="Villamizar G.C."/>
            <person name="Poehlein A."/>
            <person name="Mugweru J."/>
            <person name="Kipnyargis A."/>
            <person name="Kiplimo D."/>
            <person name="Orwa P."/>
            <person name="Daniel R."/>
        </authorList>
    </citation>
    <scope>NUCLEOTIDE SEQUENCE</scope>
    <source>
        <strain evidence="3">B1096_S55</strain>
    </source>
</reference>
<dbReference type="InterPro" id="IPR013766">
    <property type="entry name" value="Thioredoxin_domain"/>
</dbReference>
<feature type="domain" description="Thioredoxin" evidence="2">
    <location>
        <begin position="42"/>
        <end position="181"/>
    </location>
</feature>
<comment type="caution">
    <text evidence="3">The sequence shown here is derived from an EMBL/GenBank/DDBJ whole genome shotgun (WGS) entry which is preliminary data.</text>
</comment>
<dbReference type="GO" id="GO:0016209">
    <property type="term" value="F:antioxidant activity"/>
    <property type="evidence" value="ECO:0007669"/>
    <property type="project" value="InterPro"/>
</dbReference>
<protein>
    <submittedName>
        <fullName evidence="3">TlpA family protein disulfide reductase</fullName>
    </submittedName>
</protein>
<dbReference type="Proteomes" id="UP001057753">
    <property type="component" value="Unassembled WGS sequence"/>
</dbReference>